<accession>A0A0N4Y4D6</accession>
<feature type="compositionally biased region" description="Basic residues" evidence="1">
    <location>
        <begin position="1106"/>
        <end position="1125"/>
    </location>
</feature>
<sequence length="1140" mass="129711">MSIPFQSELLETSTYDPIEHFDPDTLTLSATKHIRPPWFKQPPDECDAKNWEIFVEALEAFDRDVIYEGIDDFIVTIETLLPHLPSCFVTLKKEAGGRIMIWLEVCLSKDVQAFDEAKKMQNIAFAILKVLAESAKSAVVGKQLIDSGVMELLLFILEESECSELRMSALYSVFQLKFLHLVTLLMSWTRFVSSLIELENASRSLFAAVFTADKFADMPTLSFSEKWKGFLLSFNTLHEYIVEFDDEKMLLNDKYYGTLFILHDVELPRLYTELKLLGDFEKNHNKVFEPSDRFDEGVCEVEEKFPSAAELRLTLAYRLRALQLLDEIHDDVRVSALMSLCELSNDERGRREVVWTLAQKYLYYLTDIIEYTSAHPRHRQSVSFSLSVHLLVTVVSEVDEPKFWIRNAKTFHKLLSKAALTYNTHKTLFDYLSPFTDASMLNIGKGGLEVLSTVVKKIGPSTAKRQELPPHVITCTRILEAVIISANDTTRMEILHAMEQDDTFTLLTNWLHNLVQVRHAMWQMGEPASSEASRHFLRFAVPVLRIFTTYMTVYTGVVGDLIKQVMGSSLNQSRNKFIRWRSDIFVQLRDLGDAILDVLVLMWSTAGGINGQKFSPECRRIRQAVLEVLTPTLFYEKSLAVVIRHVFSQCCPRPQLFAAGLSLLMNLAPWAPPLVLAKDEMPSWKDVVIGHRQRVDRFVNAFTSCENRADFAEVLLAPTPYISELSYAFVDRMCRLDHRMARDLAGVRKEEVSHFLFRILLNHVLTTIKTRLSRKRESLEKVDRGDTPNGSVAGDEHSKENEALLYFMLKRFPSQLKYLLPLLSQLEKPTFESERQLRFQNSVLELISRFCCRSHWSTEVDLESNVYGGDSFLELNPLLSEQSNSNAADQVKENDGEDDTVTALELVEETDSESTEPISTLEAIISSLCRLMNNSDQKISPVRGALEILKRATANGKDINNPAFFDVIRGSMQRICLRPLLEKLNLSFGGAEVMDCLMALATILDSLLGERTKELYQVLDFTSSNHPLVSIIAKINDLREPDASAKCVLKILDKIFQSLNAYSAAEKTDPEDVKIPLVYGTCEPARKALTRPLVDAVAGRGEQWKRIRKASRKPSFHSSPRKRARSQSDKSNPAIKQRKT</sequence>
<feature type="compositionally biased region" description="Basic and acidic residues" evidence="1">
    <location>
        <begin position="777"/>
        <end position="786"/>
    </location>
</feature>
<dbReference type="EMBL" id="UYSL01020379">
    <property type="protein sequence ID" value="VDL74343.1"/>
    <property type="molecule type" value="Genomic_DNA"/>
</dbReference>
<evidence type="ECO:0000313" key="3">
    <source>
        <dbReference type="Proteomes" id="UP000271162"/>
    </source>
</evidence>
<dbReference type="WBParaSite" id="NBR_0001075301-mRNA-1">
    <property type="protein sequence ID" value="NBR_0001075301-mRNA-1"/>
    <property type="gene ID" value="NBR_0001075301"/>
</dbReference>
<dbReference type="OMA" id="EYELFCG"/>
<evidence type="ECO:0000256" key="1">
    <source>
        <dbReference type="SAM" id="MobiDB-lite"/>
    </source>
</evidence>
<name>A0A0N4Y4D6_NIPBR</name>
<dbReference type="AlphaFoldDB" id="A0A0N4Y4D6"/>
<feature type="region of interest" description="Disordered" evidence="1">
    <location>
        <begin position="1099"/>
        <end position="1140"/>
    </location>
</feature>
<protein>
    <submittedName>
        <fullName evidence="4">Condensin-2 complex subunit G2 (inferred by orthology to a human protein)</fullName>
    </submittedName>
</protein>
<dbReference type="Proteomes" id="UP000271162">
    <property type="component" value="Unassembled WGS sequence"/>
</dbReference>
<gene>
    <name evidence="2" type="ORF">NBR_LOCUS10754</name>
</gene>
<organism evidence="4">
    <name type="scientific">Nippostrongylus brasiliensis</name>
    <name type="common">Rat hookworm</name>
    <dbReference type="NCBI Taxonomy" id="27835"/>
    <lineage>
        <taxon>Eukaryota</taxon>
        <taxon>Metazoa</taxon>
        <taxon>Ecdysozoa</taxon>
        <taxon>Nematoda</taxon>
        <taxon>Chromadorea</taxon>
        <taxon>Rhabditida</taxon>
        <taxon>Rhabditina</taxon>
        <taxon>Rhabditomorpha</taxon>
        <taxon>Strongyloidea</taxon>
        <taxon>Heligmosomidae</taxon>
        <taxon>Nippostrongylus</taxon>
    </lineage>
</organism>
<evidence type="ECO:0000313" key="2">
    <source>
        <dbReference type="EMBL" id="VDL74343.1"/>
    </source>
</evidence>
<evidence type="ECO:0000313" key="4">
    <source>
        <dbReference type="WBParaSite" id="NBR_0001075301-mRNA-1"/>
    </source>
</evidence>
<reference evidence="2 3" key="2">
    <citation type="submission" date="2018-11" db="EMBL/GenBank/DDBJ databases">
        <authorList>
            <consortium name="Pathogen Informatics"/>
        </authorList>
    </citation>
    <scope>NUCLEOTIDE SEQUENCE [LARGE SCALE GENOMIC DNA]</scope>
</reference>
<keyword evidence="3" id="KW-1185">Reference proteome</keyword>
<proteinExistence type="predicted"/>
<feature type="region of interest" description="Disordered" evidence="1">
    <location>
        <begin position="777"/>
        <end position="796"/>
    </location>
</feature>
<reference evidence="4" key="1">
    <citation type="submission" date="2017-02" db="UniProtKB">
        <authorList>
            <consortium name="WormBaseParasite"/>
        </authorList>
    </citation>
    <scope>IDENTIFICATION</scope>
</reference>